<evidence type="ECO:0000256" key="5">
    <source>
        <dbReference type="SAM" id="MobiDB-lite"/>
    </source>
</evidence>
<evidence type="ECO:0000259" key="6">
    <source>
        <dbReference type="Pfam" id="PF13361"/>
    </source>
</evidence>
<feature type="region of interest" description="Disordered" evidence="5">
    <location>
        <begin position="399"/>
        <end position="445"/>
    </location>
</feature>
<dbReference type="InterPro" id="IPR000212">
    <property type="entry name" value="DNA_helicase_UvrD/REP"/>
</dbReference>
<evidence type="ECO:0000256" key="4">
    <source>
        <dbReference type="ARBA" id="ARBA00022840"/>
    </source>
</evidence>
<feature type="region of interest" description="Disordered" evidence="5">
    <location>
        <begin position="319"/>
        <end position="369"/>
    </location>
</feature>
<dbReference type="GO" id="GO:0003677">
    <property type="term" value="F:DNA binding"/>
    <property type="evidence" value="ECO:0007669"/>
    <property type="project" value="InterPro"/>
</dbReference>
<evidence type="ECO:0000313" key="8">
    <source>
        <dbReference type="Proteomes" id="UP000603865"/>
    </source>
</evidence>
<keyword evidence="3" id="KW-0347">Helicase</keyword>
<keyword evidence="8" id="KW-1185">Reference proteome</keyword>
<reference evidence="7" key="2">
    <citation type="submission" date="2020-09" db="EMBL/GenBank/DDBJ databases">
        <authorList>
            <person name="Sun Q."/>
            <person name="Ohkuma M."/>
        </authorList>
    </citation>
    <scope>NUCLEOTIDE SEQUENCE</scope>
    <source>
        <strain evidence="7">JCM 31311</strain>
    </source>
</reference>
<dbReference type="GO" id="GO:0043138">
    <property type="term" value="F:3'-5' DNA helicase activity"/>
    <property type="evidence" value="ECO:0007669"/>
    <property type="project" value="TreeGrafter"/>
</dbReference>
<gene>
    <name evidence="7" type="ORF">GCM10008957_38980</name>
</gene>
<keyword evidence="4" id="KW-0067">ATP-binding</keyword>
<dbReference type="AlphaFoldDB" id="A0A918CGN8"/>
<evidence type="ECO:0000256" key="2">
    <source>
        <dbReference type="ARBA" id="ARBA00022801"/>
    </source>
</evidence>
<dbReference type="Pfam" id="PF13361">
    <property type="entry name" value="UvrD_C"/>
    <property type="match status" value="1"/>
</dbReference>
<protein>
    <recommendedName>
        <fullName evidence="6">UvrD-like helicase C-terminal domain-containing protein</fullName>
    </recommendedName>
</protein>
<proteinExistence type="predicted"/>
<dbReference type="GO" id="GO:0005524">
    <property type="term" value="F:ATP binding"/>
    <property type="evidence" value="ECO:0007669"/>
    <property type="project" value="UniProtKB-KW"/>
</dbReference>
<evidence type="ECO:0000256" key="1">
    <source>
        <dbReference type="ARBA" id="ARBA00022741"/>
    </source>
</evidence>
<keyword evidence="1" id="KW-0547">Nucleotide-binding</keyword>
<evidence type="ECO:0000256" key="3">
    <source>
        <dbReference type="ARBA" id="ARBA00022806"/>
    </source>
</evidence>
<feature type="domain" description="UvrD-like helicase C-terminal" evidence="6">
    <location>
        <begin position="203"/>
        <end position="260"/>
    </location>
</feature>
<sequence>MIAVGDPAQAIYSYAGADPRGMWRLTERIGATELPLSVSWRCPALHVELARTVNTFIESAPGAPRGTLEHHFADELSYQAGDVILSRLNSPLIRAALHLMTSGTSVNIRGRDLATRLEAAAAEAFPKPFVLDSVKELVNVFYEKRAKPFIEKAKTGDPEAKKFLTDFKDICSCLRLLGQQAAEQGVGTAQQIATLLRSLYREDADVLLSTIHRAKGLEWDRVTLLYPELMPLPSGNYEEEQCVLFVALTRSKDTLRLAYGKEAWANGERLTADKKIRTPPSAEPLEELLEDPLETPRLPLAMAAPLVPLSDVDWDAVTPHPTSAPPTPVIRPTVATPPPARVARTPTPSTPPPVTAAPASISQTPPTPIHTRIFHPRPPRDEEEELGHQMLHALSSLTLSTPVPVPTPSPERGLADHARKVRQLGQSSRLDDPRPTPLFHGQDSGSVSELRLRLDALTDNARPALREWAASSLVLLRGAPTHRVAYDAAVLDDVERAARLARVCLPLPGRPAPKSVRVIVFKDRVAWEKLGKVTHSGITSLSVTVGSEKYKFDPRSGELLGQSFTPFAPHLRPLT</sequence>
<dbReference type="PANTHER" id="PTHR11070:SF2">
    <property type="entry name" value="ATP-DEPENDENT DNA HELICASE SRS2"/>
    <property type="match status" value="1"/>
</dbReference>
<dbReference type="PANTHER" id="PTHR11070">
    <property type="entry name" value="UVRD / RECB / PCRA DNA HELICASE FAMILY MEMBER"/>
    <property type="match status" value="1"/>
</dbReference>
<name>A0A918CGN8_9DEIO</name>
<dbReference type="GO" id="GO:0000725">
    <property type="term" value="P:recombinational repair"/>
    <property type="evidence" value="ECO:0007669"/>
    <property type="project" value="TreeGrafter"/>
</dbReference>
<reference evidence="7" key="1">
    <citation type="journal article" date="2014" name="Int. J. Syst. Evol. Microbiol.">
        <title>Complete genome sequence of Corynebacterium casei LMG S-19264T (=DSM 44701T), isolated from a smear-ripened cheese.</title>
        <authorList>
            <consortium name="US DOE Joint Genome Institute (JGI-PGF)"/>
            <person name="Walter F."/>
            <person name="Albersmeier A."/>
            <person name="Kalinowski J."/>
            <person name="Ruckert C."/>
        </authorList>
    </citation>
    <scope>NUCLEOTIDE SEQUENCE</scope>
    <source>
        <strain evidence="7">JCM 31311</strain>
    </source>
</reference>
<keyword evidence="2" id="KW-0378">Hydrolase</keyword>
<accession>A0A918CGN8</accession>
<dbReference type="InterPro" id="IPR027417">
    <property type="entry name" value="P-loop_NTPase"/>
</dbReference>
<dbReference type="Proteomes" id="UP000603865">
    <property type="component" value="Unassembled WGS sequence"/>
</dbReference>
<dbReference type="RefSeq" id="WP_189092174.1">
    <property type="nucleotide sequence ID" value="NZ_BMQL01000030.1"/>
</dbReference>
<dbReference type="GO" id="GO:0016787">
    <property type="term" value="F:hydrolase activity"/>
    <property type="evidence" value="ECO:0007669"/>
    <property type="project" value="UniProtKB-KW"/>
</dbReference>
<evidence type="ECO:0000313" key="7">
    <source>
        <dbReference type="EMBL" id="GGR23241.1"/>
    </source>
</evidence>
<dbReference type="InterPro" id="IPR014017">
    <property type="entry name" value="DNA_helicase_UvrD-like_C"/>
</dbReference>
<comment type="caution">
    <text evidence="7">The sequence shown here is derived from an EMBL/GenBank/DDBJ whole genome shotgun (WGS) entry which is preliminary data.</text>
</comment>
<dbReference type="EMBL" id="BMQL01000030">
    <property type="protein sequence ID" value="GGR23241.1"/>
    <property type="molecule type" value="Genomic_DNA"/>
</dbReference>
<dbReference type="Gene3D" id="3.40.50.300">
    <property type="entry name" value="P-loop containing nucleotide triphosphate hydrolases"/>
    <property type="match status" value="1"/>
</dbReference>
<feature type="compositionally biased region" description="Pro residues" evidence="5">
    <location>
        <begin position="322"/>
        <end position="340"/>
    </location>
</feature>
<dbReference type="SUPFAM" id="SSF52540">
    <property type="entry name" value="P-loop containing nucleoside triphosphate hydrolases"/>
    <property type="match status" value="1"/>
</dbReference>
<organism evidence="7 8">
    <name type="scientific">Deinococcus ruber</name>
    <dbReference type="NCBI Taxonomy" id="1848197"/>
    <lineage>
        <taxon>Bacteria</taxon>
        <taxon>Thermotogati</taxon>
        <taxon>Deinococcota</taxon>
        <taxon>Deinococci</taxon>
        <taxon>Deinococcales</taxon>
        <taxon>Deinococcaceae</taxon>
        <taxon>Deinococcus</taxon>
    </lineage>
</organism>